<dbReference type="CDD" id="cd18084">
    <property type="entry name" value="RsmE-like"/>
    <property type="match status" value="1"/>
</dbReference>
<evidence type="ECO:0000256" key="2">
    <source>
        <dbReference type="ARBA" id="ARBA00005528"/>
    </source>
</evidence>
<dbReference type="EC" id="2.1.1.193" evidence="10"/>
<keyword evidence="3 10" id="KW-0963">Cytoplasm</keyword>
<dbReference type="Gene3D" id="3.40.1280.10">
    <property type="match status" value="1"/>
</dbReference>
<keyword evidence="4 10" id="KW-0698">rRNA processing</keyword>
<dbReference type="PANTHER" id="PTHR30027:SF3">
    <property type="entry name" value="16S RRNA (URACIL(1498)-N(3))-METHYLTRANSFERASE"/>
    <property type="match status" value="1"/>
</dbReference>
<evidence type="ECO:0000256" key="6">
    <source>
        <dbReference type="ARBA" id="ARBA00022679"/>
    </source>
</evidence>
<accession>A0A2K9NN45</accession>
<dbReference type="KEGG" id="bsto:C0V70_02250"/>
<dbReference type="RefSeq" id="WP_102242241.1">
    <property type="nucleotide sequence ID" value="NZ_CP025704.1"/>
</dbReference>
<name>A0A2K9NN45_BACTC</name>
<dbReference type="InterPro" id="IPR029026">
    <property type="entry name" value="tRNA_m1G_MTases_N"/>
</dbReference>
<evidence type="ECO:0000256" key="9">
    <source>
        <dbReference type="ARBA" id="ARBA00047944"/>
    </source>
</evidence>
<comment type="function">
    <text evidence="8 10">Specifically methylates the N3 position of the uracil ring of uridine 1498 (m3U1498) in 16S rRNA. Acts on the fully assembled 30S ribosomal subunit.</text>
</comment>
<evidence type="ECO:0000256" key="1">
    <source>
        <dbReference type="ARBA" id="ARBA00004496"/>
    </source>
</evidence>
<keyword evidence="7 10" id="KW-0949">S-adenosyl-L-methionine</keyword>
<protein>
    <recommendedName>
        <fullName evidence="10">Ribosomal RNA small subunit methyltransferase E</fullName>
        <ecNumber evidence="10">2.1.1.193</ecNumber>
    </recommendedName>
</protein>
<dbReference type="GO" id="GO:0070475">
    <property type="term" value="P:rRNA base methylation"/>
    <property type="evidence" value="ECO:0007669"/>
    <property type="project" value="TreeGrafter"/>
</dbReference>
<dbReference type="Proteomes" id="UP000235584">
    <property type="component" value="Chromosome"/>
</dbReference>
<proteinExistence type="inferred from homology"/>
<dbReference type="InterPro" id="IPR046886">
    <property type="entry name" value="RsmE_MTase_dom"/>
</dbReference>
<keyword evidence="5 10" id="KW-0489">Methyltransferase</keyword>
<evidence type="ECO:0000256" key="5">
    <source>
        <dbReference type="ARBA" id="ARBA00022603"/>
    </source>
</evidence>
<dbReference type="EMBL" id="CP025704">
    <property type="protein sequence ID" value="AUN96946.1"/>
    <property type="molecule type" value="Genomic_DNA"/>
</dbReference>
<comment type="catalytic activity">
    <reaction evidence="9 10">
        <text>uridine(1498) in 16S rRNA + S-adenosyl-L-methionine = N(3)-methyluridine(1498) in 16S rRNA + S-adenosyl-L-homocysteine + H(+)</text>
        <dbReference type="Rhea" id="RHEA:42920"/>
        <dbReference type="Rhea" id="RHEA-COMP:10283"/>
        <dbReference type="Rhea" id="RHEA-COMP:10284"/>
        <dbReference type="ChEBI" id="CHEBI:15378"/>
        <dbReference type="ChEBI" id="CHEBI:57856"/>
        <dbReference type="ChEBI" id="CHEBI:59789"/>
        <dbReference type="ChEBI" id="CHEBI:65315"/>
        <dbReference type="ChEBI" id="CHEBI:74502"/>
        <dbReference type="EC" id="2.1.1.193"/>
    </reaction>
</comment>
<sequence>MNSLILKNTDGVITDPKVLAHMHETLKAKAGDTFKCTALGQGLCQGKIIELAKDKCLLELSPLTNAHPQWFNLVVGISRPQTSKKILEHATTFGAKNIHFFKAALSEKSYLDSKVFEPHECEEYLLAGLSQSAIYGELPGVKVDKYNPADHYKNEPQKFILDLSGKENFLDLKESINFDTAITLAIGPERGFIPEDIERFHQAGFKSVKISSSILRVEHAIYSAVSQLELIRGRY</sequence>
<dbReference type="GO" id="GO:0070042">
    <property type="term" value="F:rRNA (uridine-N3-)-methyltransferase activity"/>
    <property type="evidence" value="ECO:0007669"/>
    <property type="project" value="TreeGrafter"/>
</dbReference>
<evidence type="ECO:0000259" key="11">
    <source>
        <dbReference type="Pfam" id="PF04452"/>
    </source>
</evidence>
<dbReference type="Pfam" id="PF04452">
    <property type="entry name" value="Methyltrans_RNA"/>
    <property type="match status" value="1"/>
</dbReference>
<comment type="subcellular location">
    <subcellularLocation>
        <location evidence="1 10">Cytoplasm</location>
    </subcellularLocation>
</comment>
<dbReference type="PANTHER" id="PTHR30027">
    <property type="entry name" value="RIBOSOMAL RNA SMALL SUBUNIT METHYLTRANSFERASE E"/>
    <property type="match status" value="1"/>
</dbReference>
<evidence type="ECO:0000313" key="13">
    <source>
        <dbReference type="Proteomes" id="UP000235584"/>
    </source>
</evidence>
<organism evidence="12 13">
    <name type="scientific">Bacteriovorax stolpii</name>
    <name type="common">Bdellovibrio stolpii</name>
    <dbReference type="NCBI Taxonomy" id="960"/>
    <lineage>
        <taxon>Bacteria</taxon>
        <taxon>Pseudomonadati</taxon>
        <taxon>Bdellovibrionota</taxon>
        <taxon>Bacteriovoracia</taxon>
        <taxon>Bacteriovoracales</taxon>
        <taxon>Bacteriovoracaceae</taxon>
        <taxon>Bacteriovorax</taxon>
    </lineage>
</organism>
<comment type="similarity">
    <text evidence="2 10">Belongs to the RNA methyltransferase RsmE family.</text>
</comment>
<evidence type="ECO:0000313" key="12">
    <source>
        <dbReference type="EMBL" id="AUN96946.1"/>
    </source>
</evidence>
<evidence type="ECO:0000256" key="10">
    <source>
        <dbReference type="PIRNR" id="PIRNR015601"/>
    </source>
</evidence>
<dbReference type="GO" id="GO:0005737">
    <property type="term" value="C:cytoplasm"/>
    <property type="evidence" value="ECO:0007669"/>
    <property type="project" value="UniProtKB-SubCell"/>
</dbReference>
<dbReference type="PIRSF" id="PIRSF015601">
    <property type="entry name" value="MTase_slr0722"/>
    <property type="match status" value="1"/>
</dbReference>
<dbReference type="NCBIfam" id="TIGR00046">
    <property type="entry name" value="RsmE family RNA methyltransferase"/>
    <property type="match status" value="1"/>
</dbReference>
<gene>
    <name evidence="12" type="ORF">C0V70_02250</name>
</gene>
<dbReference type="AlphaFoldDB" id="A0A2K9NN45"/>
<dbReference type="SUPFAM" id="SSF75217">
    <property type="entry name" value="alpha/beta knot"/>
    <property type="match status" value="1"/>
</dbReference>
<dbReference type="InterPro" id="IPR029028">
    <property type="entry name" value="Alpha/beta_knot_MTases"/>
</dbReference>
<evidence type="ECO:0000256" key="7">
    <source>
        <dbReference type="ARBA" id="ARBA00022691"/>
    </source>
</evidence>
<evidence type="ECO:0000256" key="8">
    <source>
        <dbReference type="ARBA" id="ARBA00025699"/>
    </source>
</evidence>
<evidence type="ECO:0000256" key="3">
    <source>
        <dbReference type="ARBA" id="ARBA00022490"/>
    </source>
</evidence>
<feature type="domain" description="Ribosomal RNA small subunit methyltransferase E methyltransferase" evidence="11">
    <location>
        <begin position="67"/>
        <end position="228"/>
    </location>
</feature>
<dbReference type="InterPro" id="IPR006700">
    <property type="entry name" value="RsmE"/>
</dbReference>
<keyword evidence="6 10" id="KW-0808">Transferase</keyword>
<reference evidence="12 13" key="1">
    <citation type="submission" date="2018-01" db="EMBL/GenBank/DDBJ databases">
        <title>Complete genome sequence of Bacteriovorax stolpii DSM12778.</title>
        <authorList>
            <person name="Tang B."/>
            <person name="Chang J."/>
        </authorList>
    </citation>
    <scope>NUCLEOTIDE SEQUENCE [LARGE SCALE GENOMIC DNA]</scope>
    <source>
        <strain evidence="12 13">DSM 12778</strain>
    </source>
</reference>
<evidence type="ECO:0000256" key="4">
    <source>
        <dbReference type="ARBA" id="ARBA00022552"/>
    </source>
</evidence>
<keyword evidence="13" id="KW-1185">Reference proteome</keyword>